<feature type="region of interest" description="Disordered" evidence="1">
    <location>
        <begin position="69"/>
        <end position="99"/>
    </location>
</feature>
<evidence type="ECO:0000313" key="2">
    <source>
        <dbReference type="EMBL" id="MED6186383.1"/>
    </source>
</evidence>
<protein>
    <submittedName>
        <fullName evidence="2">Uncharacterized protein</fullName>
    </submittedName>
</protein>
<reference evidence="2 3" key="1">
    <citation type="journal article" date="2023" name="Plants (Basel)">
        <title>Bridging the Gap: Combining Genomics and Transcriptomics Approaches to Understand Stylosanthes scabra, an Orphan Legume from the Brazilian Caatinga.</title>
        <authorList>
            <person name="Ferreira-Neto J.R.C."/>
            <person name="da Silva M.D."/>
            <person name="Binneck E."/>
            <person name="de Melo N.F."/>
            <person name="da Silva R.H."/>
            <person name="de Melo A.L.T.M."/>
            <person name="Pandolfi V."/>
            <person name="Bustamante F.O."/>
            <person name="Brasileiro-Vidal A.C."/>
            <person name="Benko-Iseppon A.M."/>
        </authorList>
    </citation>
    <scope>NUCLEOTIDE SEQUENCE [LARGE SCALE GENOMIC DNA]</scope>
    <source>
        <tissue evidence="2">Leaves</tissue>
    </source>
</reference>
<name>A0ABU6WQ93_9FABA</name>
<gene>
    <name evidence="2" type="ORF">PIB30_066124</name>
</gene>
<keyword evidence="3" id="KW-1185">Reference proteome</keyword>
<comment type="caution">
    <text evidence="2">The sequence shown here is derived from an EMBL/GenBank/DDBJ whole genome shotgun (WGS) entry which is preliminary data.</text>
</comment>
<organism evidence="2 3">
    <name type="scientific">Stylosanthes scabra</name>
    <dbReference type="NCBI Taxonomy" id="79078"/>
    <lineage>
        <taxon>Eukaryota</taxon>
        <taxon>Viridiplantae</taxon>
        <taxon>Streptophyta</taxon>
        <taxon>Embryophyta</taxon>
        <taxon>Tracheophyta</taxon>
        <taxon>Spermatophyta</taxon>
        <taxon>Magnoliopsida</taxon>
        <taxon>eudicotyledons</taxon>
        <taxon>Gunneridae</taxon>
        <taxon>Pentapetalae</taxon>
        <taxon>rosids</taxon>
        <taxon>fabids</taxon>
        <taxon>Fabales</taxon>
        <taxon>Fabaceae</taxon>
        <taxon>Papilionoideae</taxon>
        <taxon>50 kb inversion clade</taxon>
        <taxon>dalbergioids sensu lato</taxon>
        <taxon>Dalbergieae</taxon>
        <taxon>Pterocarpus clade</taxon>
        <taxon>Stylosanthes</taxon>
    </lineage>
</organism>
<dbReference type="EMBL" id="JASCZI010181912">
    <property type="protein sequence ID" value="MED6186383.1"/>
    <property type="molecule type" value="Genomic_DNA"/>
</dbReference>
<sequence>MEFQTGRESGREASVKWRRCWGIENMCAYPDLLIFNPEIERSLRHIRQVKRRIQFENTRYSQIEEAFSESDSAYSSASETDIELPSSDSGTSTMGDLPRITLKQMGGASIALENQPI</sequence>
<feature type="compositionally biased region" description="Low complexity" evidence="1">
    <location>
        <begin position="69"/>
        <end position="79"/>
    </location>
</feature>
<proteinExistence type="predicted"/>
<evidence type="ECO:0000313" key="3">
    <source>
        <dbReference type="Proteomes" id="UP001341840"/>
    </source>
</evidence>
<evidence type="ECO:0000256" key="1">
    <source>
        <dbReference type="SAM" id="MobiDB-lite"/>
    </source>
</evidence>
<accession>A0ABU6WQ93</accession>
<dbReference type="Proteomes" id="UP001341840">
    <property type="component" value="Unassembled WGS sequence"/>
</dbReference>